<proteinExistence type="inferred from homology"/>
<keyword evidence="1 2" id="KW-0456">Lyase</keyword>
<dbReference type="SMART" id="SM00656">
    <property type="entry name" value="Amb_all"/>
    <property type="match status" value="1"/>
</dbReference>
<evidence type="ECO:0000256" key="3">
    <source>
        <dbReference type="SAM" id="SignalP"/>
    </source>
</evidence>
<comment type="similarity">
    <text evidence="2">Belongs to the polysaccharide lyase 1 family.</text>
</comment>
<dbReference type="Gene3D" id="2.160.20.10">
    <property type="entry name" value="Single-stranded right-handed beta-helix, Pectin lyase-like"/>
    <property type="match status" value="1"/>
</dbReference>
<dbReference type="SUPFAM" id="SSF51126">
    <property type="entry name" value="Pectin lyase-like"/>
    <property type="match status" value="1"/>
</dbReference>
<comment type="caution">
    <text evidence="5">The sequence shown here is derived from an EMBL/GenBank/DDBJ whole genome shotgun (WGS) entry which is preliminary data.</text>
</comment>
<keyword evidence="2" id="KW-0964">Secreted</keyword>
<evidence type="ECO:0000313" key="5">
    <source>
        <dbReference type="EMBL" id="MEN3068630.1"/>
    </source>
</evidence>
<accession>A0ABU9YY09</accession>
<evidence type="ECO:0000313" key="6">
    <source>
        <dbReference type="Proteomes" id="UP001410394"/>
    </source>
</evidence>
<dbReference type="PANTHER" id="PTHR31683">
    <property type="entry name" value="PECTATE LYASE 18-RELATED"/>
    <property type="match status" value="1"/>
</dbReference>
<feature type="domain" description="Pectate lyase" evidence="4">
    <location>
        <begin position="49"/>
        <end position="281"/>
    </location>
</feature>
<feature type="chain" id="PRO_5045688429" description="Pectate lyase domain-containing protein" evidence="3">
    <location>
        <begin position="36"/>
        <end position="378"/>
    </location>
</feature>
<evidence type="ECO:0000256" key="1">
    <source>
        <dbReference type="ARBA" id="ARBA00023239"/>
    </source>
</evidence>
<reference evidence="5 6" key="1">
    <citation type="journal article" date="2018" name="Int. J. Syst. Evol. Microbiol.">
        <title>Uliginosibacterium sediminicola sp. nov., isolated from freshwater sediment.</title>
        <authorList>
            <person name="Hwang W.M."/>
            <person name="Kim S.M."/>
            <person name="Kang K."/>
            <person name="Ahn T.Y."/>
        </authorList>
    </citation>
    <scope>NUCLEOTIDE SEQUENCE [LARGE SCALE GENOMIC DNA]</scope>
    <source>
        <strain evidence="5 6">M1-21</strain>
    </source>
</reference>
<dbReference type="Proteomes" id="UP001410394">
    <property type="component" value="Unassembled WGS sequence"/>
</dbReference>
<name>A0ABU9YY09_9RHOO</name>
<dbReference type="InterPro" id="IPR002022">
    <property type="entry name" value="Pec_lyase"/>
</dbReference>
<dbReference type="RefSeq" id="WP_345919401.1">
    <property type="nucleotide sequence ID" value="NZ_JBDIVE010000004.1"/>
</dbReference>
<keyword evidence="2" id="KW-0119">Carbohydrate metabolism</keyword>
<dbReference type="Pfam" id="PF00544">
    <property type="entry name" value="Pectate_lyase_4"/>
    <property type="match status" value="1"/>
</dbReference>
<dbReference type="InterPro" id="IPR045032">
    <property type="entry name" value="PEL"/>
</dbReference>
<dbReference type="InterPro" id="IPR012334">
    <property type="entry name" value="Pectin_lyas_fold"/>
</dbReference>
<evidence type="ECO:0000256" key="2">
    <source>
        <dbReference type="RuleBase" id="RU361173"/>
    </source>
</evidence>
<dbReference type="InterPro" id="IPR011050">
    <property type="entry name" value="Pectin_lyase_fold/virulence"/>
</dbReference>
<dbReference type="EMBL" id="JBDIVE010000004">
    <property type="protein sequence ID" value="MEN3068630.1"/>
    <property type="molecule type" value="Genomic_DNA"/>
</dbReference>
<protein>
    <recommendedName>
        <fullName evidence="4">Pectate lyase domain-containing protein</fullName>
    </recommendedName>
</protein>
<organism evidence="5 6">
    <name type="scientific">Uliginosibacterium sediminicola</name>
    <dbReference type="NCBI Taxonomy" id="2024550"/>
    <lineage>
        <taxon>Bacteria</taxon>
        <taxon>Pseudomonadati</taxon>
        <taxon>Pseudomonadota</taxon>
        <taxon>Betaproteobacteria</taxon>
        <taxon>Rhodocyclales</taxon>
        <taxon>Zoogloeaceae</taxon>
        <taxon>Uliginosibacterium</taxon>
    </lineage>
</organism>
<keyword evidence="2" id="KW-0624">Polysaccharide degradation</keyword>
<gene>
    <name evidence="5" type="ORF">ABDB84_09085</name>
</gene>
<keyword evidence="3" id="KW-0732">Signal</keyword>
<sequence length="378" mass="40534">MKTRFAGRPAIAPHLRHPSALLLALALCCSGAASAADSGGYSTATGGGDVAPVYADSMSALQSAVAWGNKLVIYTGNEDDAIKSAEADVCGQWSKSPREILIGSSNLTIIGAPGSSANFGIRLKGARNVIIRDMTIGMMQGGARNGDIIGIQAGSRNIWLHHNNFFNKHVDCPDTPDGDTTFDGMIDIRDDVDNITISYNLLHDHLKVGLAGSSDHDNATRHLTFHHNIYSNVRARLPLQRYGFVHAYNNIYDGVEVSGINVRQDGQALIEGNWFQNARNPVTSRDSPVAGYWDLRNNNISSPADFAKYNITWDVSRSTLKNASDWTTTKPFPAAALTYAYSADPVQCVHDHLAEFAGPGKGGKTLVCPLAAAQKAAP</sequence>
<feature type="signal peptide" evidence="3">
    <location>
        <begin position="1"/>
        <end position="35"/>
    </location>
</feature>
<keyword evidence="6" id="KW-1185">Reference proteome</keyword>
<comment type="subcellular location">
    <subcellularLocation>
        <location evidence="2">Secreted</location>
    </subcellularLocation>
</comment>
<dbReference type="PANTHER" id="PTHR31683:SF18">
    <property type="entry name" value="PECTATE LYASE 21-RELATED"/>
    <property type="match status" value="1"/>
</dbReference>
<evidence type="ECO:0000259" key="4">
    <source>
        <dbReference type="SMART" id="SM00656"/>
    </source>
</evidence>